<protein>
    <submittedName>
        <fullName evidence="4">AarF/ABC1/UbiB kinase family protein</fullName>
    </submittedName>
</protein>
<dbReference type="PANTHER" id="PTHR10566">
    <property type="entry name" value="CHAPERONE-ACTIVITY OF BC1 COMPLEX CABC1 -RELATED"/>
    <property type="match status" value="1"/>
</dbReference>
<sequence>MLSIRKIGMIGRTYRHINRYSQILGVLFAYGFGELIDVLRIDQLIDLVLRTADQRKREKIEKLTRPERVRMALEELGPTYVKLGQLLSTRPDLLPADYIRELEKLQDKASPFPFEEAIAILKTALPFDAVFEFISPEPIAAASIAQVYDAVLKSEERVAVKIQRPGIRRIVEIDLEIMLHLATLMERHIEEVAFFQPVKLVEEFARVLEKEIDFTVEATNMERVSRHFLGDPTVYVPAVFREFSTPSILVMERIDGIKISDIEAIEKAGLDKKLLTIRGADVCLKQIFEHGFFHADPHPGNLLVLPDNVICMLDLGMVGALDQKTREDFIELVDSVVLRQEGRAARAILKLTDWDREPEMRSFERDVADFMSNHLYRPLKEIRIAKLFQDVLDLAFRHRLRVPADIFLMLKALATVEGVAQNLDPDFDMISHAAPYIRKIRFQKMAPGRMAAEALYALEQGVAFVRQFPQDMLEIGKLIRQQRLTVNLRVEHLERILSANDRTSNRIAFSILIAGLVIGSALIVISETPPLVFGISLIGFIGFSAAVVLGIWLLAAIIRKGRL</sequence>
<keyword evidence="4" id="KW-0418">Kinase</keyword>
<keyword evidence="2" id="KW-0812">Transmembrane</keyword>
<name>A0A7C4RSW6_9BACT</name>
<accession>A0A7C4RSW6</accession>
<evidence type="ECO:0000313" key="4">
    <source>
        <dbReference type="EMBL" id="HGU33300.1"/>
    </source>
</evidence>
<keyword evidence="2" id="KW-0472">Membrane</keyword>
<feature type="transmembrane region" description="Helical" evidence="2">
    <location>
        <begin position="507"/>
        <end position="525"/>
    </location>
</feature>
<organism evidence="4">
    <name type="scientific">Desulfatirhabdium butyrativorans</name>
    <dbReference type="NCBI Taxonomy" id="340467"/>
    <lineage>
        <taxon>Bacteria</taxon>
        <taxon>Pseudomonadati</taxon>
        <taxon>Thermodesulfobacteriota</taxon>
        <taxon>Desulfobacteria</taxon>
        <taxon>Desulfobacterales</taxon>
        <taxon>Desulfatirhabdiaceae</taxon>
        <taxon>Desulfatirhabdium</taxon>
    </lineage>
</organism>
<dbReference type="PANTHER" id="PTHR10566:SF113">
    <property type="entry name" value="PROTEIN ACTIVITY OF BC1 COMPLEX KINASE 7, CHLOROPLASTIC"/>
    <property type="match status" value="1"/>
</dbReference>
<dbReference type="AlphaFoldDB" id="A0A7C4RSW6"/>
<evidence type="ECO:0000256" key="1">
    <source>
        <dbReference type="ARBA" id="ARBA00009670"/>
    </source>
</evidence>
<gene>
    <name evidence="4" type="ORF">ENS29_10650</name>
</gene>
<evidence type="ECO:0000256" key="2">
    <source>
        <dbReference type="SAM" id="Phobius"/>
    </source>
</evidence>
<dbReference type="EMBL" id="DSUH01000246">
    <property type="protein sequence ID" value="HGU33300.1"/>
    <property type="molecule type" value="Genomic_DNA"/>
</dbReference>
<dbReference type="InterPro" id="IPR011009">
    <property type="entry name" value="Kinase-like_dom_sf"/>
</dbReference>
<comment type="caution">
    <text evidence="4">The sequence shown here is derived from an EMBL/GenBank/DDBJ whole genome shotgun (WGS) entry which is preliminary data.</text>
</comment>
<dbReference type="InterPro" id="IPR004147">
    <property type="entry name" value="ABC1_dom"/>
</dbReference>
<dbReference type="InterPro" id="IPR050154">
    <property type="entry name" value="UbiB_kinase"/>
</dbReference>
<proteinExistence type="inferred from homology"/>
<feature type="transmembrane region" description="Helical" evidence="2">
    <location>
        <begin position="531"/>
        <end position="558"/>
    </location>
</feature>
<evidence type="ECO:0000259" key="3">
    <source>
        <dbReference type="Pfam" id="PF03109"/>
    </source>
</evidence>
<reference evidence="4" key="1">
    <citation type="journal article" date="2020" name="mSystems">
        <title>Genome- and Community-Level Interaction Insights into Carbon Utilization and Element Cycling Functions of Hydrothermarchaeota in Hydrothermal Sediment.</title>
        <authorList>
            <person name="Zhou Z."/>
            <person name="Liu Y."/>
            <person name="Xu W."/>
            <person name="Pan J."/>
            <person name="Luo Z.H."/>
            <person name="Li M."/>
        </authorList>
    </citation>
    <scope>NUCLEOTIDE SEQUENCE [LARGE SCALE GENOMIC DNA]</scope>
    <source>
        <strain evidence="4">SpSt-477</strain>
    </source>
</reference>
<dbReference type="GO" id="GO:0016301">
    <property type="term" value="F:kinase activity"/>
    <property type="evidence" value="ECO:0007669"/>
    <property type="project" value="UniProtKB-KW"/>
</dbReference>
<dbReference type="SUPFAM" id="SSF56112">
    <property type="entry name" value="Protein kinase-like (PK-like)"/>
    <property type="match status" value="1"/>
</dbReference>
<comment type="similarity">
    <text evidence="1">Belongs to the protein kinase superfamily. ADCK protein kinase family.</text>
</comment>
<dbReference type="CDD" id="cd05121">
    <property type="entry name" value="ABC1_ADCK3-like"/>
    <property type="match status" value="1"/>
</dbReference>
<dbReference type="Pfam" id="PF03109">
    <property type="entry name" value="ABC1"/>
    <property type="match status" value="1"/>
</dbReference>
<keyword evidence="2" id="KW-1133">Transmembrane helix</keyword>
<keyword evidence="4" id="KW-0808">Transferase</keyword>
<feature type="domain" description="ABC1 atypical kinase-like" evidence="3">
    <location>
        <begin position="104"/>
        <end position="344"/>
    </location>
</feature>